<evidence type="ECO:0000313" key="2">
    <source>
        <dbReference type="Proteomes" id="UP001243375"/>
    </source>
</evidence>
<sequence length="776" mass="82883">MSPPSPIRALAPPTAPKGPVMGVFPASSSSTAQRTIIQSKTKRALFPPKSKLSRKSPSKKTQLSTSPTGFFTHPSFSAPTISRRREMVLSPTRGPKANARPGVMKTIDEKARAADKNKKMGGGKKNGKAMTERGLSSRPQELVVEADDIQAKIASSSTGLHPSSDPVIALEDFFTHGSDNQHDKFDDVLHDLPPSSPPVFGLAELSDAVDSSPVMRALASSAGNSVSSVHQVGHDATTSSPIAVSRKRKSHPAPTTPPSRSHPAQKVKVSARTLAVQGNDLPVVRIVYDGTYALVLGRSRRALATCSTGAQQEESSSSTDIQPVATTLSSEVSEKLLTGAAEEGKLAPLPRSASHASRSHVLLQVVPQQDRERLVVSVLGQNGCRIRRLPFRSAHTTDYAEDGEEAGKRYPIGSEVDFSRSMRGGKTVRLEVDMYSCRAIIDWLPRTVKPSLSATVVSTPAKPVAPAQEDLPAEAPAAESKTPAQSIDAQLAELLHTPVVRKSSSSAGGGKRRSAGRKHGSSDEIPVTPESVRSIHSQMTYDSSASLSDEEEEAVMEEGDEEEEEEAACAAPLEDVTEDLDSRQVKQEMLDTCVAPRSTPAAAPGFSSTTEGAEKKENIVIRESAEPPAVPVDIDLKALVATSLVFSGSSAISCPDLVKAILDVSCLPSLAPELSDVDLLPLRVQSQPSMKSYGREAVWSVWIQNTLDSHPMFGRVDRKGKDASGKPLLPLFHYVPAEDYDQTRAAELGGLMRPLRGTQRGGGKAIDWRPVGGRRR</sequence>
<accession>A0ACC2XNX1</accession>
<reference evidence="1" key="1">
    <citation type="submission" date="2023-04" db="EMBL/GenBank/DDBJ databases">
        <title>Draft Genome sequencing of Naganishia species isolated from polar environments using Oxford Nanopore Technology.</title>
        <authorList>
            <person name="Leo P."/>
            <person name="Venkateswaran K."/>
        </authorList>
    </citation>
    <scope>NUCLEOTIDE SEQUENCE</scope>
    <source>
        <strain evidence="1">MNA-CCFEE 5425</strain>
    </source>
</reference>
<name>A0ACC2XNX1_9TREE</name>
<gene>
    <name evidence="1" type="ORF">QFC22_001197</name>
</gene>
<dbReference type="EMBL" id="JASBWU010000002">
    <property type="protein sequence ID" value="KAJ9124397.1"/>
    <property type="molecule type" value="Genomic_DNA"/>
</dbReference>
<comment type="caution">
    <text evidence="1">The sequence shown here is derived from an EMBL/GenBank/DDBJ whole genome shotgun (WGS) entry which is preliminary data.</text>
</comment>
<protein>
    <submittedName>
        <fullName evidence="1">Uncharacterized protein</fullName>
    </submittedName>
</protein>
<proteinExistence type="predicted"/>
<organism evidence="1 2">
    <name type="scientific">Naganishia vaughanmartiniae</name>
    <dbReference type="NCBI Taxonomy" id="1424756"/>
    <lineage>
        <taxon>Eukaryota</taxon>
        <taxon>Fungi</taxon>
        <taxon>Dikarya</taxon>
        <taxon>Basidiomycota</taxon>
        <taxon>Agaricomycotina</taxon>
        <taxon>Tremellomycetes</taxon>
        <taxon>Filobasidiales</taxon>
        <taxon>Filobasidiaceae</taxon>
        <taxon>Naganishia</taxon>
    </lineage>
</organism>
<dbReference type="Proteomes" id="UP001243375">
    <property type="component" value="Unassembled WGS sequence"/>
</dbReference>
<keyword evidence="2" id="KW-1185">Reference proteome</keyword>
<evidence type="ECO:0000313" key="1">
    <source>
        <dbReference type="EMBL" id="KAJ9124397.1"/>
    </source>
</evidence>